<keyword evidence="1" id="KW-0732">Signal</keyword>
<comment type="caution">
    <text evidence="2">The sequence shown here is derived from an EMBL/GenBank/DDBJ whole genome shotgun (WGS) entry which is preliminary data.</text>
</comment>
<feature type="signal peptide" evidence="1">
    <location>
        <begin position="1"/>
        <end position="22"/>
    </location>
</feature>
<proteinExistence type="predicted"/>
<dbReference type="RefSeq" id="WP_408085112.1">
    <property type="nucleotide sequence ID" value="NZ_JBELPZ010000009.1"/>
</dbReference>
<dbReference type="PANTHER" id="PTHR41339:SF1">
    <property type="entry name" value="SECRETED PROTEIN"/>
    <property type="match status" value="1"/>
</dbReference>
<evidence type="ECO:0008006" key="4">
    <source>
        <dbReference type="Google" id="ProtNLM"/>
    </source>
</evidence>
<sequence length="441" mass="46107">MKKLFLSLLAVAGLYSCQNDDAALASSSFDMQATGADYNDQCTKPRVVVSGNITTNTTWTNDTVWVISGVVRVKNNATLTINAGTYIVEDNTVTTGANGVLVITREGFIDANGEVDAPVVFTSSALLDCDAATVAAPGDFGGVVLLGAAPVNTGLTTNIIEGLNDQPTPSDFYYGGSSTTDDSGSMSYVRIEYAGRILGDPEAGNEINGLTFGGVGSSTNIDHVQVSWGLDDAFEFFGGTVNASHLVAFSNDDDSFDFDNGYVGSITKAIAVANENSTHSTSSGSPDSNGIELDNNATGTSTTVITRPVIRQMSIVGFKNATDASALENGIHVRRLGQINIAQSTVTGYTNGIRYDVNPTLSAKSSLSIHGFTNYAFASTGTYSQFQLIGAGSTQSTAASAPTWGTSPFQPFYNEPSFSLLSGNTGAFATEANWTASWTQF</sequence>
<feature type="chain" id="PRO_5046481603" description="T9SS C-terminal target domain-containing protein" evidence="1">
    <location>
        <begin position="23"/>
        <end position="441"/>
    </location>
</feature>
<gene>
    <name evidence="2" type="ORF">ABS766_10555</name>
</gene>
<dbReference type="PROSITE" id="PS51257">
    <property type="entry name" value="PROKAR_LIPOPROTEIN"/>
    <property type="match status" value="1"/>
</dbReference>
<evidence type="ECO:0000313" key="2">
    <source>
        <dbReference type="EMBL" id="MFL9844857.1"/>
    </source>
</evidence>
<evidence type="ECO:0000256" key="1">
    <source>
        <dbReference type="SAM" id="SignalP"/>
    </source>
</evidence>
<dbReference type="Proteomes" id="UP001629156">
    <property type="component" value="Unassembled WGS sequence"/>
</dbReference>
<keyword evidence="3" id="KW-1185">Reference proteome</keyword>
<organism evidence="2 3">
    <name type="scientific">Flavobacterium rhizosphaerae</name>
    <dbReference type="NCBI Taxonomy" id="3163298"/>
    <lineage>
        <taxon>Bacteria</taxon>
        <taxon>Pseudomonadati</taxon>
        <taxon>Bacteroidota</taxon>
        <taxon>Flavobacteriia</taxon>
        <taxon>Flavobacteriales</taxon>
        <taxon>Flavobacteriaceae</taxon>
        <taxon>Flavobacterium</taxon>
    </lineage>
</organism>
<reference evidence="2 3" key="1">
    <citation type="submission" date="2024-06" db="EMBL/GenBank/DDBJ databases">
        <authorList>
            <person name="Kaempfer P."/>
            <person name="Viver T."/>
        </authorList>
    </citation>
    <scope>NUCLEOTIDE SEQUENCE [LARGE SCALE GENOMIC DNA]</scope>
    <source>
        <strain evidence="2 3">ST-119</strain>
    </source>
</reference>
<evidence type="ECO:0000313" key="3">
    <source>
        <dbReference type="Proteomes" id="UP001629156"/>
    </source>
</evidence>
<accession>A0ABW8YY41</accession>
<protein>
    <recommendedName>
        <fullName evidence="4">T9SS C-terminal target domain-containing protein</fullName>
    </recommendedName>
</protein>
<dbReference type="PANTHER" id="PTHR41339">
    <property type="entry name" value="LIPL48"/>
    <property type="match status" value="1"/>
</dbReference>
<dbReference type="EMBL" id="JBELPZ010000009">
    <property type="protein sequence ID" value="MFL9844857.1"/>
    <property type="molecule type" value="Genomic_DNA"/>
</dbReference>
<name>A0ABW8YY41_9FLAO</name>